<comment type="caution">
    <text evidence="2">The sequence shown here is derived from an EMBL/GenBank/DDBJ whole genome shotgun (WGS) entry which is preliminary data.</text>
</comment>
<evidence type="ECO:0000256" key="1">
    <source>
        <dbReference type="SAM" id="MobiDB-lite"/>
    </source>
</evidence>
<proteinExistence type="predicted"/>
<feature type="compositionally biased region" description="Acidic residues" evidence="1">
    <location>
        <begin position="173"/>
        <end position="183"/>
    </location>
</feature>
<dbReference type="AlphaFoldDB" id="A0AAN7RX22"/>
<dbReference type="Proteomes" id="UP001333110">
    <property type="component" value="Unassembled WGS sequence"/>
</dbReference>
<accession>A0AAN7RX22</accession>
<feature type="region of interest" description="Disordered" evidence="1">
    <location>
        <begin position="173"/>
        <end position="195"/>
    </location>
</feature>
<keyword evidence="3" id="KW-1185">Reference proteome</keyword>
<evidence type="ECO:0000313" key="2">
    <source>
        <dbReference type="EMBL" id="KAK4811936.1"/>
    </source>
</evidence>
<sequence length="253" mass="27056">MQPADGGLLSCVGETERKVFLGTCNGTRLSGSVSYTYGPERCEAMETLGDELKCSTPRAQRTGSTMHWKDVYMGLAEVLSPADGLLPPMKSDGGEMSTTEVRKEPLWEEGVSAHFSEKKSRSLILPRPPTGLQPPGSRHAAGIFVDADSDQSESAHCARAPSRCGVSGVLAGEEEEEEEEEEVLLPPWSADPGPLEPVSTASYPGMQGRDEWRCPAAFVQIISSKTIWEVALTAKKSDGLGKHLGPLSPVGSQ</sequence>
<gene>
    <name evidence="2" type="ORF">QYF61_017885</name>
</gene>
<protein>
    <submittedName>
        <fullName evidence="2">Uncharacterized protein</fullName>
    </submittedName>
</protein>
<organism evidence="2 3">
    <name type="scientific">Mycteria americana</name>
    <name type="common">Wood stork</name>
    <dbReference type="NCBI Taxonomy" id="33587"/>
    <lineage>
        <taxon>Eukaryota</taxon>
        <taxon>Metazoa</taxon>
        <taxon>Chordata</taxon>
        <taxon>Craniata</taxon>
        <taxon>Vertebrata</taxon>
        <taxon>Euteleostomi</taxon>
        <taxon>Archelosauria</taxon>
        <taxon>Archosauria</taxon>
        <taxon>Dinosauria</taxon>
        <taxon>Saurischia</taxon>
        <taxon>Theropoda</taxon>
        <taxon>Coelurosauria</taxon>
        <taxon>Aves</taxon>
        <taxon>Neognathae</taxon>
        <taxon>Neoaves</taxon>
        <taxon>Aequornithes</taxon>
        <taxon>Ciconiiformes</taxon>
        <taxon>Ciconiidae</taxon>
        <taxon>Mycteria</taxon>
    </lineage>
</organism>
<reference evidence="2 3" key="1">
    <citation type="journal article" date="2023" name="J. Hered.">
        <title>Chromosome-level genome of the wood stork (Mycteria americana) provides insight into avian chromosome evolution.</title>
        <authorList>
            <person name="Flamio R. Jr."/>
            <person name="Ramstad K.M."/>
        </authorList>
    </citation>
    <scope>NUCLEOTIDE SEQUENCE [LARGE SCALE GENOMIC DNA]</scope>
    <source>
        <strain evidence="2">JAX WOST 10</strain>
    </source>
</reference>
<dbReference type="EMBL" id="JAUNZN010000016">
    <property type="protein sequence ID" value="KAK4811936.1"/>
    <property type="molecule type" value="Genomic_DNA"/>
</dbReference>
<name>A0AAN7RX22_MYCAM</name>
<evidence type="ECO:0000313" key="3">
    <source>
        <dbReference type="Proteomes" id="UP001333110"/>
    </source>
</evidence>